<proteinExistence type="predicted"/>
<reference evidence="2" key="2">
    <citation type="submission" date="2015-01" db="EMBL/GenBank/DDBJ databases">
        <title>Evolutionary Origins and Diversification of the Mycorrhizal Mutualists.</title>
        <authorList>
            <consortium name="DOE Joint Genome Institute"/>
            <consortium name="Mycorrhizal Genomics Consortium"/>
            <person name="Kohler A."/>
            <person name="Kuo A."/>
            <person name="Nagy L.G."/>
            <person name="Floudas D."/>
            <person name="Copeland A."/>
            <person name="Barry K.W."/>
            <person name="Cichocki N."/>
            <person name="Veneault-Fourrey C."/>
            <person name="LaButti K."/>
            <person name="Lindquist E.A."/>
            <person name="Lipzen A."/>
            <person name="Lundell T."/>
            <person name="Morin E."/>
            <person name="Murat C."/>
            <person name="Riley R."/>
            <person name="Ohm R."/>
            <person name="Sun H."/>
            <person name="Tunlid A."/>
            <person name="Henrissat B."/>
            <person name="Grigoriev I.V."/>
            <person name="Hibbett D.S."/>
            <person name="Martin F."/>
        </authorList>
    </citation>
    <scope>NUCLEOTIDE SEQUENCE [LARGE SCALE GENOMIC DNA]</scope>
    <source>
        <strain evidence="2">ATCC 200175</strain>
    </source>
</reference>
<reference evidence="1 2" key="1">
    <citation type="submission" date="2014-06" db="EMBL/GenBank/DDBJ databases">
        <authorList>
            <consortium name="DOE Joint Genome Institute"/>
            <person name="Kuo A."/>
            <person name="Kohler A."/>
            <person name="Nagy L.G."/>
            <person name="Floudas D."/>
            <person name="Copeland A."/>
            <person name="Barry K.W."/>
            <person name="Cichocki N."/>
            <person name="Veneault-Fourrey C."/>
            <person name="LaButti K."/>
            <person name="Lindquist E.A."/>
            <person name="Lipzen A."/>
            <person name="Lundell T."/>
            <person name="Morin E."/>
            <person name="Murat C."/>
            <person name="Sun H."/>
            <person name="Tunlid A."/>
            <person name="Henrissat B."/>
            <person name="Grigoriev I.V."/>
            <person name="Hibbett D.S."/>
            <person name="Martin F."/>
            <person name="Nordberg H.P."/>
            <person name="Cantor M.N."/>
            <person name="Hua S.X."/>
        </authorList>
    </citation>
    <scope>NUCLEOTIDE SEQUENCE [LARGE SCALE GENOMIC DNA]</scope>
    <source>
        <strain evidence="1 2">ATCC 200175</strain>
    </source>
</reference>
<evidence type="ECO:0000313" key="1">
    <source>
        <dbReference type="EMBL" id="KIJ09021.1"/>
    </source>
</evidence>
<dbReference type="HOGENOM" id="CLU_1741155_0_0_1"/>
<organism evidence="1 2">
    <name type="scientific">Paxillus involutus ATCC 200175</name>
    <dbReference type="NCBI Taxonomy" id="664439"/>
    <lineage>
        <taxon>Eukaryota</taxon>
        <taxon>Fungi</taxon>
        <taxon>Dikarya</taxon>
        <taxon>Basidiomycota</taxon>
        <taxon>Agaricomycotina</taxon>
        <taxon>Agaricomycetes</taxon>
        <taxon>Agaricomycetidae</taxon>
        <taxon>Boletales</taxon>
        <taxon>Paxilineae</taxon>
        <taxon>Paxillaceae</taxon>
        <taxon>Paxillus</taxon>
    </lineage>
</organism>
<sequence length="150" mass="16470">MDYGTGVEPDSDAIADASQDLSFGNTAMIDVNMWDRAPSPGSIEKVALKRVDSSINDLEWHDTNDTVSDYHTESTAAHSSTGAQHFEVNMWDGAPTPGSIMKVSLKRLDVSIIDLEHLRRHIEAHSSTGASDPVSLRWLTTVQMSNTMLR</sequence>
<protein>
    <submittedName>
        <fullName evidence="1">Uncharacterized protein</fullName>
    </submittedName>
</protein>
<evidence type="ECO:0000313" key="2">
    <source>
        <dbReference type="Proteomes" id="UP000053647"/>
    </source>
</evidence>
<keyword evidence="2" id="KW-1185">Reference proteome</keyword>
<name>A0A0C9TPA3_PAXIN</name>
<dbReference type="AlphaFoldDB" id="A0A0C9TPA3"/>
<accession>A0A0C9TPA3</accession>
<dbReference type="Proteomes" id="UP000053647">
    <property type="component" value="Unassembled WGS sequence"/>
</dbReference>
<gene>
    <name evidence="1" type="ORF">PAXINDRAFT_17885</name>
</gene>
<dbReference type="EMBL" id="KN819519">
    <property type="protein sequence ID" value="KIJ09021.1"/>
    <property type="molecule type" value="Genomic_DNA"/>
</dbReference>